<feature type="region of interest" description="Disordered" evidence="8">
    <location>
        <begin position="1544"/>
        <end position="1588"/>
    </location>
</feature>
<evidence type="ECO:0000256" key="6">
    <source>
        <dbReference type="ARBA" id="ARBA00022918"/>
    </source>
</evidence>
<keyword evidence="5" id="KW-0378">Hydrolase</keyword>
<evidence type="ECO:0000256" key="4">
    <source>
        <dbReference type="ARBA" id="ARBA00022759"/>
    </source>
</evidence>
<dbReference type="VEuPathDB" id="FungiDB:RO3G_10860"/>
<dbReference type="PANTHER" id="PTHR37984:SF5">
    <property type="entry name" value="PROTEIN NYNRIN-LIKE"/>
    <property type="match status" value="1"/>
</dbReference>
<feature type="compositionally biased region" description="Basic residues" evidence="8">
    <location>
        <begin position="1578"/>
        <end position="1588"/>
    </location>
</feature>
<dbReference type="RefSeq" id="XP_067521545.1">
    <property type="nucleotide sequence ID" value="XM_067665444.1"/>
</dbReference>
<proteinExistence type="predicted"/>
<dbReference type="InterPro" id="IPR012337">
    <property type="entry name" value="RNaseH-like_sf"/>
</dbReference>
<evidence type="ECO:0000313" key="12">
    <source>
        <dbReference type="Proteomes" id="UP000009138"/>
    </source>
</evidence>
<dbReference type="GO" id="GO:0004519">
    <property type="term" value="F:endonuclease activity"/>
    <property type="evidence" value="ECO:0007669"/>
    <property type="project" value="UniProtKB-KW"/>
</dbReference>
<dbReference type="GO" id="GO:0016787">
    <property type="term" value="F:hydrolase activity"/>
    <property type="evidence" value="ECO:0007669"/>
    <property type="project" value="UniProtKB-KW"/>
</dbReference>
<dbReference type="Pfam" id="PF00078">
    <property type="entry name" value="RVT_1"/>
    <property type="match status" value="1"/>
</dbReference>
<dbReference type="Gene3D" id="2.40.50.40">
    <property type="match status" value="1"/>
</dbReference>
<keyword evidence="4" id="KW-0255">Endonuclease</keyword>
<dbReference type="InterPro" id="IPR041588">
    <property type="entry name" value="Integrase_H2C2"/>
</dbReference>
<dbReference type="GO" id="GO:0003676">
    <property type="term" value="F:nucleic acid binding"/>
    <property type="evidence" value="ECO:0007669"/>
    <property type="project" value="InterPro"/>
</dbReference>
<dbReference type="InterPro" id="IPR000953">
    <property type="entry name" value="Chromo/chromo_shadow_dom"/>
</dbReference>
<dbReference type="GeneID" id="93617825"/>
<evidence type="ECO:0000256" key="3">
    <source>
        <dbReference type="ARBA" id="ARBA00022722"/>
    </source>
</evidence>
<dbReference type="Pfam" id="PF00385">
    <property type="entry name" value="Chromo"/>
    <property type="match status" value="1"/>
</dbReference>
<protein>
    <recommendedName>
        <fullName evidence="13">Reverse transcriptase</fullName>
    </recommendedName>
</protein>
<dbReference type="CDD" id="cd09274">
    <property type="entry name" value="RNase_HI_RT_Ty3"/>
    <property type="match status" value="1"/>
</dbReference>
<dbReference type="GO" id="GO:0015074">
    <property type="term" value="P:DNA integration"/>
    <property type="evidence" value="ECO:0007669"/>
    <property type="project" value="InterPro"/>
</dbReference>
<sequence>MENPKQEDRPMELGATDMEIEQVDQDPSLTEDGSEETPIENANLQEITSDHDDIDAEVSKLIRYKKEESARLYQKYIMAGEEEKADLAFNKMRKYGAQLLALSGKLVPTTSTPVKKEIGLRLTQNDIPKFQLSSWPDVPFPGEKCYESVEHFLRSFEKVIYSAALDIQEVWRRYLPVSLAFDHDDWIEKDLKRCDTWNTARIVFTNKFLTDNARTDAMHRLFTMTMNKNESVSSYMTRFLSTCVEAGANKNDPMVAARFKASFSESVLEKCKTAFVLKENKNIPWTVERAAEIARNLLGDDPRTYSGASYANVTSGSKRIHTSTSPFGSQKRNKGHGSSGAFFCSKHGGANANHNEDDCFSKANKKNDAASTIKNKYYGNKNFPQKASTSKPCRYCGRSWSHGHQCQEYADYKRKLHVDPRNPRDSDKSIYAIVRTANDENNSDHDMTEAENNSYDLNPVNGSLNFLSSDNNCKRIGQTDPLTLTYMNNISFKHSFEVVNFNEAMTQEFDVLLGTDVLGKMNIGLTGVAYKYPGNEDDYSNRLKEDAQFLNMNFDANNEIEPNNSPYGTEDQQKQFMAYIQNAIDDNQNIPAGSFCTVPESVVELPMEKGAKSFKRQYPIAHRQMPELEEQINEWLKAGIIKENRANTSFNSPLLMVPKKDENNEITSHRVCLDVRGINKLIPDVVYPVPKIRSIFDNLAGGEVFTKIDLKNAYNSFLVAPKDQHKLSFQFKNRTYTFQGCCFGLKTVTAIFCKVMKILFADMDFIETYVDDCVIKGTADNHASNVKKVIERLTSVNLKINVKKCSWYQRSIYLLGFVVESGGIIKVDPRRLTNIDSWPIPRNKKEVMRLMGIVSYMRDFIPLISRVAAPIDRLRNDPDVQNNWTQEHTDAFIALKEILKSKTLLHTPDLSKKFYVATDASQYGVGAVLTQRDELNRTLHIAFASKSLSPSQRKWNTTKRELYAVVFALEKYREFLWGNKFELRTDHKALMYLHTQEQANPMMIGWLETLLDFNFDVIHIQGILNQLPDLLSRLYEPCLNNEFMLGGGDAAQKENKKEKKEIKNKNQNKIKVKRQTNSTAKRHNLIYSQDKKLNVLAVKIKNKKFANNPTTDYMTPPPEKRARLLEDAHTFGHFGSTSIVEQLHSQGLHWNNIYKDATETIKSCIECQRYNISKKGYHPLKNILAYLPFDHIGIDLLGPLPVTANENVYVLVMIDVCTRYIILRPLKNKQSDTVAKELIKIFGDYGIPKIIQSDNGREFKNSLMHSLSKHLGIDRRYSTAFHSRGNGVSESAVKTTLNTIRKMVNSNSNDWDDVLPIVQLASNYKIRHRSKSAPFSLMFARRLNSFEDYGDQSIADKIPNRPVTEQELIERTDRMYQIVFPAIRERTQKIIEEASKRFNDKNMIIDLPKDTAVMVRLPGRTSKLSPLYEGPYIVVRKTQGGSYVLKDEQNELLHREYVPSELKIVSIDETAIEDTYYEVEDIRDHRGGPGQREYLVKWAGYGERENTWEKASSFSSTVPIDKYWLKRKELKELEQARKQKMIANEKDYTKKTSARPNVTEENKNHKRKDMVQDSTVLRKSKRIRNNRN</sequence>
<dbReference type="Gene3D" id="3.10.10.10">
    <property type="entry name" value="HIV Type 1 Reverse Transcriptase, subunit A, domain 1"/>
    <property type="match status" value="1"/>
</dbReference>
<dbReference type="GO" id="GO:0003964">
    <property type="term" value="F:RNA-directed DNA polymerase activity"/>
    <property type="evidence" value="ECO:0007669"/>
    <property type="project" value="UniProtKB-KW"/>
</dbReference>
<evidence type="ECO:0000313" key="11">
    <source>
        <dbReference type="EMBL" id="EIE86149.1"/>
    </source>
</evidence>
<evidence type="ECO:0000259" key="10">
    <source>
        <dbReference type="PROSITE" id="PS50994"/>
    </source>
</evidence>
<dbReference type="GO" id="GO:0005634">
    <property type="term" value="C:nucleus"/>
    <property type="evidence" value="ECO:0007669"/>
    <property type="project" value="UniProtKB-ARBA"/>
</dbReference>
<keyword evidence="7" id="KW-0175">Coiled coil</keyword>
<reference evidence="11 12" key="1">
    <citation type="journal article" date="2009" name="PLoS Genet.">
        <title>Genomic analysis of the basal lineage fungus Rhizopus oryzae reveals a whole-genome duplication.</title>
        <authorList>
            <person name="Ma L.-J."/>
            <person name="Ibrahim A.S."/>
            <person name="Skory C."/>
            <person name="Grabherr M.G."/>
            <person name="Burger G."/>
            <person name="Butler M."/>
            <person name="Elias M."/>
            <person name="Idnurm A."/>
            <person name="Lang B.F."/>
            <person name="Sone T."/>
            <person name="Abe A."/>
            <person name="Calvo S.E."/>
            <person name="Corrochano L.M."/>
            <person name="Engels R."/>
            <person name="Fu J."/>
            <person name="Hansberg W."/>
            <person name="Kim J.-M."/>
            <person name="Kodira C.D."/>
            <person name="Koehrsen M.J."/>
            <person name="Liu B."/>
            <person name="Miranda-Saavedra D."/>
            <person name="O'Leary S."/>
            <person name="Ortiz-Castellanos L."/>
            <person name="Poulter R."/>
            <person name="Rodriguez-Romero J."/>
            <person name="Ruiz-Herrera J."/>
            <person name="Shen Y.-Q."/>
            <person name="Zeng Q."/>
            <person name="Galagan J."/>
            <person name="Birren B.W."/>
            <person name="Cuomo C.A."/>
            <person name="Wickes B.L."/>
        </authorList>
    </citation>
    <scope>NUCLEOTIDE SEQUENCE [LARGE SCALE GENOMIC DNA]</scope>
    <source>
        <strain evidence="12">RA 99-880 / ATCC MYA-4621 / FGSC 9543 / NRRL 43880</strain>
    </source>
</reference>
<dbReference type="InterPro" id="IPR016197">
    <property type="entry name" value="Chromo-like_dom_sf"/>
</dbReference>
<keyword evidence="12" id="KW-1185">Reference proteome</keyword>
<keyword evidence="1" id="KW-0808">Transferase</keyword>
<dbReference type="eggNOG" id="KOG0017">
    <property type="taxonomic scope" value="Eukaryota"/>
</dbReference>
<dbReference type="InterPro" id="IPR050951">
    <property type="entry name" value="Retrovirus_Pol_polyprotein"/>
</dbReference>
<dbReference type="InParanoid" id="I1CCG9"/>
<feature type="domain" description="Integrase catalytic" evidence="10">
    <location>
        <begin position="1184"/>
        <end position="1342"/>
    </location>
</feature>
<name>I1CCG9_RHIO9</name>
<accession>I1CCG9</accession>
<dbReference type="CDD" id="cd01647">
    <property type="entry name" value="RT_LTR"/>
    <property type="match status" value="1"/>
</dbReference>
<dbReference type="Proteomes" id="UP000009138">
    <property type="component" value="Unassembled WGS sequence"/>
</dbReference>
<dbReference type="Pfam" id="PF17921">
    <property type="entry name" value="Integrase_H2C2"/>
    <property type="match status" value="1"/>
</dbReference>
<dbReference type="CDD" id="cd00024">
    <property type="entry name" value="CD_CSD"/>
    <property type="match status" value="1"/>
</dbReference>
<dbReference type="InterPro" id="IPR023780">
    <property type="entry name" value="Chromo_domain"/>
</dbReference>
<evidence type="ECO:0000256" key="1">
    <source>
        <dbReference type="ARBA" id="ARBA00022679"/>
    </source>
</evidence>
<keyword evidence="2" id="KW-0548">Nucleotidyltransferase</keyword>
<evidence type="ECO:0000256" key="5">
    <source>
        <dbReference type="ARBA" id="ARBA00022801"/>
    </source>
</evidence>
<dbReference type="InterPro" id="IPR001584">
    <property type="entry name" value="Integrase_cat-core"/>
</dbReference>
<dbReference type="Pfam" id="PF00665">
    <property type="entry name" value="rve"/>
    <property type="match status" value="1"/>
</dbReference>
<dbReference type="InterPro" id="IPR043128">
    <property type="entry name" value="Rev_trsase/Diguanyl_cyclase"/>
</dbReference>
<dbReference type="FunFam" id="3.30.70.270:FF:000020">
    <property type="entry name" value="Transposon Tf2-6 polyprotein-like Protein"/>
    <property type="match status" value="1"/>
</dbReference>
<evidence type="ECO:0000256" key="8">
    <source>
        <dbReference type="SAM" id="MobiDB-lite"/>
    </source>
</evidence>
<organism evidence="11 12">
    <name type="scientific">Rhizopus delemar (strain RA 99-880 / ATCC MYA-4621 / FGSC 9543 / NRRL 43880)</name>
    <name type="common">Mucormycosis agent</name>
    <name type="synonym">Rhizopus arrhizus var. delemar</name>
    <dbReference type="NCBI Taxonomy" id="246409"/>
    <lineage>
        <taxon>Eukaryota</taxon>
        <taxon>Fungi</taxon>
        <taxon>Fungi incertae sedis</taxon>
        <taxon>Mucoromycota</taxon>
        <taxon>Mucoromycotina</taxon>
        <taxon>Mucoromycetes</taxon>
        <taxon>Mucorales</taxon>
        <taxon>Mucorineae</taxon>
        <taxon>Rhizopodaceae</taxon>
        <taxon>Rhizopus</taxon>
    </lineage>
</organism>
<gene>
    <name evidence="11" type="ORF">RO3G_10860</name>
</gene>
<keyword evidence="3" id="KW-0540">Nuclease</keyword>
<evidence type="ECO:0000256" key="7">
    <source>
        <dbReference type="SAM" id="Coils"/>
    </source>
</evidence>
<feature type="domain" description="Chromo" evidence="9">
    <location>
        <begin position="1477"/>
        <end position="1535"/>
    </location>
</feature>
<dbReference type="InterPro" id="IPR000477">
    <property type="entry name" value="RT_dom"/>
</dbReference>
<keyword evidence="6" id="KW-0695">RNA-directed DNA polymerase</keyword>
<feature type="coiled-coil region" evidence="7">
    <location>
        <begin position="1048"/>
        <end position="1075"/>
    </location>
</feature>
<evidence type="ECO:0000256" key="2">
    <source>
        <dbReference type="ARBA" id="ARBA00022695"/>
    </source>
</evidence>
<dbReference type="PANTHER" id="PTHR37984">
    <property type="entry name" value="PROTEIN CBG26694"/>
    <property type="match status" value="1"/>
</dbReference>
<dbReference type="SUPFAM" id="SSF53098">
    <property type="entry name" value="Ribonuclease H-like"/>
    <property type="match status" value="1"/>
</dbReference>
<dbReference type="InterPro" id="IPR041373">
    <property type="entry name" value="RT_RNaseH"/>
</dbReference>
<dbReference type="PROSITE" id="PS50994">
    <property type="entry name" value="INTEGRASE"/>
    <property type="match status" value="1"/>
</dbReference>
<dbReference type="STRING" id="246409.I1CCG9"/>
<dbReference type="InterPro" id="IPR043502">
    <property type="entry name" value="DNA/RNA_pol_sf"/>
</dbReference>
<dbReference type="SUPFAM" id="SSF54160">
    <property type="entry name" value="Chromo domain-like"/>
    <property type="match status" value="1"/>
</dbReference>
<dbReference type="Gene3D" id="1.10.340.70">
    <property type="match status" value="1"/>
</dbReference>
<evidence type="ECO:0008006" key="13">
    <source>
        <dbReference type="Google" id="ProtNLM"/>
    </source>
</evidence>
<feature type="compositionally biased region" description="Basic and acidic residues" evidence="8">
    <location>
        <begin position="1"/>
        <end position="11"/>
    </location>
</feature>
<feature type="region of interest" description="Disordered" evidence="8">
    <location>
        <begin position="1"/>
        <end position="42"/>
    </location>
</feature>
<evidence type="ECO:0000259" key="9">
    <source>
        <dbReference type="PROSITE" id="PS50013"/>
    </source>
</evidence>
<dbReference type="PROSITE" id="PS50013">
    <property type="entry name" value="CHROMO_2"/>
    <property type="match status" value="1"/>
</dbReference>
<dbReference type="Gene3D" id="3.30.70.270">
    <property type="match status" value="2"/>
</dbReference>
<dbReference type="Gene3D" id="3.30.420.10">
    <property type="entry name" value="Ribonuclease H-like superfamily/Ribonuclease H"/>
    <property type="match status" value="1"/>
</dbReference>
<dbReference type="SMART" id="SM00298">
    <property type="entry name" value="CHROMO"/>
    <property type="match status" value="1"/>
</dbReference>
<dbReference type="Pfam" id="PF17917">
    <property type="entry name" value="RT_RNaseH"/>
    <property type="match status" value="1"/>
</dbReference>
<dbReference type="SUPFAM" id="SSF56672">
    <property type="entry name" value="DNA/RNA polymerases"/>
    <property type="match status" value="1"/>
</dbReference>
<dbReference type="InterPro" id="IPR036397">
    <property type="entry name" value="RNaseH_sf"/>
</dbReference>
<dbReference type="FunFam" id="3.10.20.370:FF:000001">
    <property type="entry name" value="Retrovirus-related Pol polyprotein from transposon 17.6-like protein"/>
    <property type="match status" value="1"/>
</dbReference>
<dbReference type="EMBL" id="CH476739">
    <property type="protein sequence ID" value="EIE86149.1"/>
    <property type="molecule type" value="Genomic_DNA"/>
</dbReference>